<name>A0A0K8PXN6_STRAJ</name>
<accession>A0A0K8PXN6</accession>
<dbReference type="EMBL" id="DF968475">
    <property type="protein sequence ID" value="GAP52695.1"/>
    <property type="molecule type" value="Genomic_DNA"/>
</dbReference>
<evidence type="ECO:0000313" key="1">
    <source>
        <dbReference type="EMBL" id="GAP52695.1"/>
    </source>
</evidence>
<evidence type="ECO:0000313" key="2">
    <source>
        <dbReference type="Proteomes" id="UP000053859"/>
    </source>
</evidence>
<dbReference type="PATRIC" id="fig|146537.3.peg.7983"/>
<dbReference type="RefSeq" id="WP_236711937.1">
    <property type="nucleotide sequence ID" value="NZ_DF968475.1"/>
</dbReference>
<keyword evidence="2" id="KW-1185">Reference proteome</keyword>
<reference evidence="1" key="1">
    <citation type="journal article" date="2015" name="Genome Announc.">
        <title>Draft Genome Sequence of Thiostrepton-Producing Streptomyces azureus ATCC 14921.</title>
        <authorList>
            <person name="Sakihara K."/>
            <person name="Maeda J."/>
            <person name="Tashiro K."/>
            <person name="Fujino Y."/>
            <person name="Kuhara S."/>
            <person name="Ohshima T."/>
            <person name="Ogata S."/>
            <person name="Doi K."/>
        </authorList>
    </citation>
    <scope>NUCLEOTIDE SEQUENCE [LARGE SCALE GENOMIC DNA]</scope>
    <source>
        <strain evidence="1">ATCC14921</strain>
    </source>
</reference>
<dbReference type="Proteomes" id="UP000053859">
    <property type="component" value="Unassembled WGS sequence"/>
</dbReference>
<proteinExistence type="predicted"/>
<dbReference type="AlphaFoldDB" id="A0A0K8PXN6"/>
<gene>
    <name evidence="1" type="ORF">SAZU_7574</name>
</gene>
<protein>
    <submittedName>
        <fullName evidence="1">2,4-dienoyl-CoA reductase</fullName>
    </submittedName>
</protein>
<dbReference type="InterPro" id="IPR045960">
    <property type="entry name" value="DUF6380"/>
</dbReference>
<sequence>MTNEPVQGDAADHRSHACCAGAVLCSRAAQQTAVPHATQACRVTEPVLSLARRRGRVAVVGAGPGGSARVALVAERGHEAWQVRRETEPVLSLARRRGRVAVVGAGPGGSARVASAAERGHDAPLGQTVEDKRRATLRRGTASLTETVGRAPFEQCGRRAGEGAR</sequence>
<dbReference type="Pfam" id="PF19907">
    <property type="entry name" value="DUF6380"/>
    <property type="match status" value="1"/>
</dbReference>
<organism evidence="1 2">
    <name type="scientific">Streptomyces azureus</name>
    <dbReference type="NCBI Taxonomy" id="146537"/>
    <lineage>
        <taxon>Bacteria</taxon>
        <taxon>Bacillati</taxon>
        <taxon>Actinomycetota</taxon>
        <taxon>Actinomycetes</taxon>
        <taxon>Kitasatosporales</taxon>
        <taxon>Streptomycetaceae</taxon>
        <taxon>Streptomyces</taxon>
    </lineage>
</organism>